<evidence type="ECO:0000313" key="3">
    <source>
        <dbReference type="Proteomes" id="UP000275267"/>
    </source>
</evidence>
<evidence type="ECO:0000256" key="1">
    <source>
        <dbReference type="SAM" id="MobiDB-lite"/>
    </source>
</evidence>
<protein>
    <submittedName>
        <fullName evidence="2">Transposon protein, putative, CACTA, En/Spm sub-class</fullName>
    </submittedName>
</protein>
<dbReference type="OrthoDB" id="10495350at2759"/>
<feature type="compositionally biased region" description="Low complexity" evidence="1">
    <location>
        <begin position="46"/>
        <end position="56"/>
    </location>
</feature>
<keyword evidence="3" id="KW-1185">Reference proteome</keyword>
<organism evidence="2 3">
    <name type="scientific">Panicum miliaceum</name>
    <name type="common">Proso millet</name>
    <name type="synonym">Broomcorn millet</name>
    <dbReference type="NCBI Taxonomy" id="4540"/>
    <lineage>
        <taxon>Eukaryota</taxon>
        <taxon>Viridiplantae</taxon>
        <taxon>Streptophyta</taxon>
        <taxon>Embryophyta</taxon>
        <taxon>Tracheophyta</taxon>
        <taxon>Spermatophyta</taxon>
        <taxon>Magnoliopsida</taxon>
        <taxon>Liliopsida</taxon>
        <taxon>Poales</taxon>
        <taxon>Poaceae</taxon>
        <taxon>PACMAD clade</taxon>
        <taxon>Panicoideae</taxon>
        <taxon>Panicodae</taxon>
        <taxon>Paniceae</taxon>
        <taxon>Panicinae</taxon>
        <taxon>Panicum</taxon>
        <taxon>Panicum sect. Panicum</taxon>
    </lineage>
</organism>
<feature type="region of interest" description="Disordered" evidence="1">
    <location>
        <begin position="17"/>
        <end position="83"/>
    </location>
</feature>
<sequence>MALSKKMMTLRRVMSNPFPSRILLGPYNDDDNDFGGPSSPPPRAPSPSSLPRARSTPTPPASAKGKKQTSSLPPAGTPGPNKWKIIVKKIGPKKKLAYELTEELTQHVRKDVTDHFKPKVPEKRVPVDPVEAEKFYNCLSNIAERRVKLPSDFDRTLIKAHQRMRQSGKGVPS</sequence>
<name>A0A3L6PTT3_PANMI</name>
<proteinExistence type="predicted"/>
<gene>
    <name evidence="2" type="ORF">C2845_PM16G03940</name>
</gene>
<dbReference type="EMBL" id="PQIB02000015">
    <property type="protein sequence ID" value="RLM64453.1"/>
    <property type="molecule type" value="Genomic_DNA"/>
</dbReference>
<dbReference type="AlphaFoldDB" id="A0A3L6PTT3"/>
<accession>A0A3L6PTT3</accession>
<reference evidence="3" key="1">
    <citation type="journal article" date="2019" name="Nat. Commun.">
        <title>The genome of broomcorn millet.</title>
        <authorList>
            <person name="Zou C."/>
            <person name="Miki D."/>
            <person name="Li D."/>
            <person name="Tang Q."/>
            <person name="Xiao L."/>
            <person name="Rajput S."/>
            <person name="Deng P."/>
            <person name="Jia W."/>
            <person name="Huang R."/>
            <person name="Zhang M."/>
            <person name="Sun Y."/>
            <person name="Hu J."/>
            <person name="Fu X."/>
            <person name="Schnable P.S."/>
            <person name="Li F."/>
            <person name="Zhang H."/>
            <person name="Feng B."/>
            <person name="Zhu X."/>
            <person name="Liu R."/>
            <person name="Schnable J.C."/>
            <person name="Zhu J.-K."/>
            <person name="Zhang H."/>
        </authorList>
    </citation>
    <scope>NUCLEOTIDE SEQUENCE [LARGE SCALE GENOMIC DNA]</scope>
</reference>
<dbReference type="Proteomes" id="UP000275267">
    <property type="component" value="Unassembled WGS sequence"/>
</dbReference>
<evidence type="ECO:0000313" key="2">
    <source>
        <dbReference type="EMBL" id="RLM64453.1"/>
    </source>
</evidence>
<comment type="caution">
    <text evidence="2">The sequence shown here is derived from an EMBL/GenBank/DDBJ whole genome shotgun (WGS) entry which is preliminary data.</text>
</comment>